<dbReference type="GO" id="GO:0006362">
    <property type="term" value="P:transcription elongation by RNA polymerase I"/>
    <property type="evidence" value="ECO:0007669"/>
    <property type="project" value="TreeGrafter"/>
</dbReference>
<dbReference type="Gene3D" id="3.30.1360.10">
    <property type="entry name" value="RNA polymerase, RBP11-like subunit"/>
    <property type="match status" value="1"/>
</dbReference>
<dbReference type="AlphaFoldDB" id="A0A1S6GLH5"/>
<name>A0A1S6GLH5_9MAXI</name>
<dbReference type="InterPro" id="IPR022905">
    <property type="entry name" value="Rpo11-like"/>
</dbReference>
<proteinExistence type="evidence at transcript level"/>
<dbReference type="HAMAP" id="MF_00261">
    <property type="entry name" value="RNApol_arch_Rpo11"/>
    <property type="match status" value="1"/>
</dbReference>
<dbReference type="GO" id="GO:0003677">
    <property type="term" value="F:DNA binding"/>
    <property type="evidence" value="ECO:0007669"/>
    <property type="project" value="InterPro"/>
</dbReference>
<dbReference type="InterPro" id="IPR009025">
    <property type="entry name" value="RBP11-like_dimer"/>
</dbReference>
<reference evidence="8" key="1">
    <citation type="journal article" date="2017" name="Aquat. Toxicol.">
        <title>Spliced leader-based analyses reveal the effects of polycyclic aromatic hydrocarbons on gene expression in the copepod Pseudodiaptomus poplesia.</title>
        <authorList>
            <person name="Zhuang Y."/>
            <person name="Yang F."/>
            <person name="Xu D."/>
            <person name="Chen H."/>
            <person name="Zhang H."/>
            <person name="Liu G."/>
        </authorList>
    </citation>
    <scope>NUCLEOTIDE SEQUENCE</scope>
</reference>
<comment type="similarity">
    <text evidence="5">Belongs to the archaeal Rpo11/eukaryotic RPB11/RPC19 RNA polymerase subunit family.</text>
</comment>
<dbReference type="GO" id="GO:0046983">
    <property type="term" value="F:protein dimerization activity"/>
    <property type="evidence" value="ECO:0007669"/>
    <property type="project" value="InterPro"/>
</dbReference>
<keyword evidence="4" id="KW-0539">Nucleus</keyword>
<keyword evidence="3" id="KW-0804">Transcription</keyword>
<dbReference type="PANTHER" id="PTHR13946:SF28">
    <property type="entry name" value="DNA-DIRECTED RNA POLYMERASES I AND III SUBUNIT RPAC2"/>
    <property type="match status" value="1"/>
</dbReference>
<evidence type="ECO:0000256" key="4">
    <source>
        <dbReference type="ARBA" id="ARBA00023242"/>
    </source>
</evidence>
<evidence type="ECO:0000256" key="6">
    <source>
        <dbReference type="ARBA" id="ARBA00031757"/>
    </source>
</evidence>
<comment type="subcellular location">
    <subcellularLocation>
        <location evidence="1">Nucleus</location>
    </subcellularLocation>
</comment>
<sequence>MEGLLPPESCERRLMMKEGDSGPEGNCKTFIFHNESHTLGNTLRTMLLHNPQVTFAGYTIPHPSEDIMHLRVQTIEGYLPQAALCQAFVDLKSMVTLTKSKFQDAFDEYDSKKSDTKLNKL</sequence>
<evidence type="ECO:0000256" key="2">
    <source>
        <dbReference type="ARBA" id="ARBA00022478"/>
    </source>
</evidence>
<dbReference type="InterPro" id="IPR008193">
    <property type="entry name" value="RNA_pol_Rpb11_13-16kDa_CS"/>
</dbReference>
<protein>
    <recommendedName>
        <fullName evidence="6">DNA-directed RNA polymerase I subunit D</fullName>
    </recommendedName>
</protein>
<evidence type="ECO:0000256" key="1">
    <source>
        <dbReference type="ARBA" id="ARBA00004123"/>
    </source>
</evidence>
<feature type="domain" description="DNA-directed RNA polymerase RBP11-like dimerisation" evidence="7">
    <location>
        <begin position="28"/>
        <end position="99"/>
    </location>
</feature>
<dbReference type="GO" id="GO:0005736">
    <property type="term" value="C:RNA polymerase I complex"/>
    <property type="evidence" value="ECO:0007669"/>
    <property type="project" value="TreeGrafter"/>
</dbReference>
<dbReference type="InterPro" id="IPR036603">
    <property type="entry name" value="RBP11-like"/>
</dbReference>
<dbReference type="SUPFAM" id="SSF55257">
    <property type="entry name" value="RBP11-like subunits of RNA polymerase"/>
    <property type="match status" value="1"/>
</dbReference>
<organism evidence="8">
    <name type="scientific">Pseudodiaptomus poplesia</name>
    <dbReference type="NCBI Taxonomy" id="213370"/>
    <lineage>
        <taxon>Eukaryota</taxon>
        <taxon>Metazoa</taxon>
        <taxon>Ecdysozoa</taxon>
        <taxon>Arthropoda</taxon>
        <taxon>Crustacea</taxon>
        <taxon>Multicrustacea</taxon>
        <taxon>Hexanauplia</taxon>
        <taxon>Copepoda</taxon>
        <taxon>Calanoida</taxon>
        <taxon>Pseudodiaptomidae</taxon>
        <taxon>Pseudodiaptomus</taxon>
    </lineage>
</organism>
<evidence type="ECO:0000313" key="8">
    <source>
        <dbReference type="EMBL" id="AQS22690.1"/>
    </source>
</evidence>
<dbReference type="CDD" id="cd07029">
    <property type="entry name" value="RNAP_I_III_AC19"/>
    <property type="match status" value="1"/>
</dbReference>
<dbReference type="InterPro" id="IPR033898">
    <property type="entry name" value="RNAP_AC19"/>
</dbReference>
<keyword evidence="2 8" id="KW-0240">DNA-directed RNA polymerase</keyword>
<evidence type="ECO:0000259" key="7">
    <source>
        <dbReference type="Pfam" id="PF13656"/>
    </source>
</evidence>
<accession>A0A1S6GLH5</accession>
<evidence type="ECO:0000256" key="5">
    <source>
        <dbReference type="ARBA" id="ARBA00025751"/>
    </source>
</evidence>
<dbReference type="PROSITE" id="PS01154">
    <property type="entry name" value="RNA_POL_L_13KD"/>
    <property type="match status" value="1"/>
</dbReference>
<dbReference type="GO" id="GO:0005666">
    <property type="term" value="C:RNA polymerase III complex"/>
    <property type="evidence" value="ECO:0007669"/>
    <property type="project" value="TreeGrafter"/>
</dbReference>
<dbReference type="GO" id="GO:0003899">
    <property type="term" value="F:DNA-directed RNA polymerase activity"/>
    <property type="evidence" value="ECO:0007669"/>
    <property type="project" value="InterPro"/>
</dbReference>
<dbReference type="EMBL" id="KY314256">
    <property type="protein sequence ID" value="AQS22690.1"/>
    <property type="molecule type" value="mRNA"/>
</dbReference>
<evidence type="ECO:0000256" key="3">
    <source>
        <dbReference type="ARBA" id="ARBA00023163"/>
    </source>
</evidence>
<dbReference type="Pfam" id="PF13656">
    <property type="entry name" value="RNA_pol_L_2"/>
    <property type="match status" value="1"/>
</dbReference>
<dbReference type="PANTHER" id="PTHR13946">
    <property type="entry name" value="DNA-DIRECTED RNA POLYMERASE I,II,III"/>
    <property type="match status" value="1"/>
</dbReference>
<dbReference type="GO" id="GO:0006383">
    <property type="term" value="P:transcription by RNA polymerase III"/>
    <property type="evidence" value="ECO:0007669"/>
    <property type="project" value="TreeGrafter"/>
</dbReference>